<name>A0A176YF94_9BRAD</name>
<dbReference type="GeneID" id="32581201"/>
<reference evidence="2 3" key="1">
    <citation type="submission" date="2016-03" db="EMBL/GenBank/DDBJ databases">
        <title>Draft Genome Sequence of the Strain BR 10245 (Bradyrhizobium sp.) isolated from nodules of Centrolobium paraense.</title>
        <authorList>
            <person name="Simoes-Araujo J.L.Sr."/>
            <person name="Barauna A.C."/>
            <person name="Silva K."/>
            <person name="Zilli J.E."/>
        </authorList>
    </citation>
    <scope>NUCLEOTIDE SEQUENCE [LARGE SCALE GENOMIC DNA]</scope>
    <source>
        <strain evidence="2 3">BR 10245</strain>
    </source>
</reference>
<comment type="caution">
    <text evidence="2">The sequence shown here is derived from an EMBL/GenBank/DDBJ whole genome shotgun (WGS) entry which is preliminary data.</text>
</comment>
<dbReference type="RefSeq" id="WP_063680222.1">
    <property type="nucleotide sequence ID" value="NZ_LUUB01000089.1"/>
</dbReference>
<gene>
    <name evidence="2" type="ORF">AYJ54_24770</name>
</gene>
<dbReference type="STRING" id="1505087.AYJ54_24770"/>
<organism evidence="2 3">
    <name type="scientific">Bradyrhizobium centrolobii</name>
    <dbReference type="NCBI Taxonomy" id="1505087"/>
    <lineage>
        <taxon>Bacteria</taxon>
        <taxon>Pseudomonadati</taxon>
        <taxon>Pseudomonadota</taxon>
        <taxon>Alphaproteobacteria</taxon>
        <taxon>Hyphomicrobiales</taxon>
        <taxon>Nitrobacteraceae</taxon>
        <taxon>Bradyrhizobium</taxon>
    </lineage>
</organism>
<dbReference type="Proteomes" id="UP000076959">
    <property type="component" value="Unassembled WGS sequence"/>
</dbReference>
<protein>
    <submittedName>
        <fullName evidence="2">Uncharacterized protein</fullName>
    </submittedName>
</protein>
<dbReference type="EMBL" id="LUUB01000089">
    <property type="protein sequence ID" value="OAF03755.1"/>
    <property type="molecule type" value="Genomic_DNA"/>
</dbReference>
<evidence type="ECO:0000256" key="1">
    <source>
        <dbReference type="SAM" id="MobiDB-lite"/>
    </source>
</evidence>
<accession>A0A176YF94</accession>
<keyword evidence="3" id="KW-1185">Reference proteome</keyword>
<evidence type="ECO:0000313" key="3">
    <source>
        <dbReference type="Proteomes" id="UP000076959"/>
    </source>
</evidence>
<evidence type="ECO:0000313" key="2">
    <source>
        <dbReference type="EMBL" id="OAF03755.1"/>
    </source>
</evidence>
<proteinExistence type="predicted"/>
<dbReference type="AlphaFoldDB" id="A0A176YF94"/>
<feature type="region of interest" description="Disordered" evidence="1">
    <location>
        <begin position="1"/>
        <end position="20"/>
    </location>
</feature>
<sequence>MAGPTIGSVAATGAQMRDELPWPGLPCPDRDLRTATKVATAVGKDVFDRQQAIESANRRTPDRIKLVVIPPLCADLIPASDIYVETGLFNWRGSYSAVMTVVA</sequence>